<keyword evidence="1" id="KW-0812">Transmembrane</keyword>
<keyword evidence="1" id="KW-0472">Membrane</keyword>
<evidence type="ECO:0000313" key="2">
    <source>
        <dbReference type="EMBL" id="JAD65747.1"/>
    </source>
</evidence>
<feature type="transmembrane region" description="Helical" evidence="1">
    <location>
        <begin position="30"/>
        <end position="50"/>
    </location>
</feature>
<reference evidence="2" key="1">
    <citation type="submission" date="2014-09" db="EMBL/GenBank/DDBJ databases">
        <authorList>
            <person name="Magalhaes I.L.F."/>
            <person name="Oliveira U."/>
            <person name="Santos F.R."/>
            <person name="Vidigal T.H.D.A."/>
            <person name="Brescovit A.D."/>
            <person name="Santos A.J."/>
        </authorList>
    </citation>
    <scope>NUCLEOTIDE SEQUENCE</scope>
    <source>
        <tissue evidence="2">Shoot tissue taken approximately 20 cm above the soil surface</tissue>
    </source>
</reference>
<protein>
    <submittedName>
        <fullName evidence="2">Uncharacterized protein</fullName>
    </submittedName>
</protein>
<accession>A0A0A9C2H6</accession>
<organism evidence="2">
    <name type="scientific">Arundo donax</name>
    <name type="common">Giant reed</name>
    <name type="synonym">Donax arundinaceus</name>
    <dbReference type="NCBI Taxonomy" id="35708"/>
    <lineage>
        <taxon>Eukaryota</taxon>
        <taxon>Viridiplantae</taxon>
        <taxon>Streptophyta</taxon>
        <taxon>Embryophyta</taxon>
        <taxon>Tracheophyta</taxon>
        <taxon>Spermatophyta</taxon>
        <taxon>Magnoliopsida</taxon>
        <taxon>Liliopsida</taxon>
        <taxon>Poales</taxon>
        <taxon>Poaceae</taxon>
        <taxon>PACMAD clade</taxon>
        <taxon>Arundinoideae</taxon>
        <taxon>Arundineae</taxon>
        <taxon>Arundo</taxon>
    </lineage>
</organism>
<dbReference type="EMBL" id="GBRH01232148">
    <property type="protein sequence ID" value="JAD65747.1"/>
    <property type="molecule type" value="Transcribed_RNA"/>
</dbReference>
<evidence type="ECO:0000256" key="1">
    <source>
        <dbReference type="SAM" id="Phobius"/>
    </source>
</evidence>
<dbReference type="AlphaFoldDB" id="A0A0A9C2H6"/>
<name>A0A0A9C2H6_ARUDO</name>
<keyword evidence="1" id="KW-1133">Transmembrane helix</keyword>
<reference evidence="2" key="2">
    <citation type="journal article" date="2015" name="Data Brief">
        <title>Shoot transcriptome of the giant reed, Arundo donax.</title>
        <authorList>
            <person name="Barrero R.A."/>
            <person name="Guerrero F.D."/>
            <person name="Moolhuijzen P."/>
            <person name="Goolsby J.A."/>
            <person name="Tidwell J."/>
            <person name="Bellgard S.E."/>
            <person name="Bellgard M.I."/>
        </authorList>
    </citation>
    <scope>NUCLEOTIDE SEQUENCE</scope>
    <source>
        <tissue evidence="2">Shoot tissue taken approximately 20 cm above the soil surface</tissue>
    </source>
</reference>
<proteinExistence type="predicted"/>
<sequence>MPPIRLGLCLLRCKPEERLQPVRVRLWLPFWQHLLLLVLPFLLLLCRSIIARPRGHHRGEQRRANQVHNLLVTHITDERADHERRIR</sequence>